<keyword evidence="2" id="KW-1133">Transmembrane helix</keyword>
<evidence type="ECO:0000313" key="4">
    <source>
        <dbReference type="Proteomes" id="UP001215151"/>
    </source>
</evidence>
<proteinExistence type="predicted"/>
<keyword evidence="4" id="KW-1185">Reference proteome</keyword>
<keyword evidence="2" id="KW-0812">Transmembrane</keyword>
<keyword evidence="2" id="KW-0472">Membrane</keyword>
<dbReference type="AlphaFoldDB" id="A0AAD7U2V8"/>
<feature type="region of interest" description="Disordered" evidence="1">
    <location>
        <begin position="304"/>
        <end position="324"/>
    </location>
</feature>
<feature type="transmembrane region" description="Helical" evidence="2">
    <location>
        <begin position="244"/>
        <end position="266"/>
    </location>
</feature>
<feature type="transmembrane region" description="Helical" evidence="2">
    <location>
        <begin position="94"/>
        <end position="115"/>
    </location>
</feature>
<feature type="transmembrane region" description="Helical" evidence="2">
    <location>
        <begin position="169"/>
        <end position="190"/>
    </location>
</feature>
<gene>
    <name evidence="3" type="ORF">ONZ51_g743</name>
</gene>
<dbReference type="EMBL" id="JAPEVG010000009">
    <property type="protein sequence ID" value="KAJ8497059.1"/>
    <property type="molecule type" value="Genomic_DNA"/>
</dbReference>
<organism evidence="3 4">
    <name type="scientific">Trametes cubensis</name>
    <dbReference type="NCBI Taxonomy" id="1111947"/>
    <lineage>
        <taxon>Eukaryota</taxon>
        <taxon>Fungi</taxon>
        <taxon>Dikarya</taxon>
        <taxon>Basidiomycota</taxon>
        <taxon>Agaricomycotina</taxon>
        <taxon>Agaricomycetes</taxon>
        <taxon>Polyporales</taxon>
        <taxon>Polyporaceae</taxon>
        <taxon>Trametes</taxon>
    </lineage>
</organism>
<reference evidence="3" key="1">
    <citation type="submission" date="2022-11" db="EMBL/GenBank/DDBJ databases">
        <title>Genome Sequence of Cubamyces cubensis.</title>
        <authorList>
            <person name="Buettner E."/>
        </authorList>
    </citation>
    <scope>NUCLEOTIDE SEQUENCE</scope>
    <source>
        <strain evidence="3">MPL-01</strain>
    </source>
</reference>
<sequence length="324" mass="35661">MSSLFQNSYYLAINFNAILYGVELVLYGMTMNALVKNRKKWTRTDKFYMWFSTALLFLITIYMSTEAVFGEEMWIVHQDTPGGPIQFLIDNADIWYQTMGTTASVILNLFSDALLIYRMYVVWTSYYVIMFPCFLYVATIGLGIIELYASGKPNADFFVGTAAQLGVAYYTTTISLNIIATGVICGRLMYLGRALEAARNTQGRGKGVVRYTGTLSIVIESALPYSMAGFAFLVAYGIESDISILFGALYGMFTCVSPQLIVLRVVTGQGWTKDQTAQSVSALEFENLGTSRSAAATTAIETAAQSEGTSTMDHKSIGSAHDMV</sequence>
<accession>A0AAD7U2V8</accession>
<feature type="transmembrane region" description="Helical" evidence="2">
    <location>
        <begin position="127"/>
        <end position="149"/>
    </location>
</feature>
<feature type="transmembrane region" description="Helical" evidence="2">
    <location>
        <begin position="12"/>
        <end position="35"/>
    </location>
</feature>
<dbReference type="Proteomes" id="UP001215151">
    <property type="component" value="Unassembled WGS sequence"/>
</dbReference>
<evidence type="ECO:0000256" key="2">
    <source>
        <dbReference type="SAM" id="Phobius"/>
    </source>
</evidence>
<feature type="transmembrane region" description="Helical" evidence="2">
    <location>
        <begin position="211"/>
        <end position="238"/>
    </location>
</feature>
<protein>
    <submittedName>
        <fullName evidence="3">Uncharacterized protein</fullName>
    </submittedName>
</protein>
<comment type="caution">
    <text evidence="3">The sequence shown here is derived from an EMBL/GenBank/DDBJ whole genome shotgun (WGS) entry which is preliminary data.</text>
</comment>
<name>A0AAD7U2V8_9APHY</name>
<feature type="transmembrane region" description="Helical" evidence="2">
    <location>
        <begin position="47"/>
        <end position="65"/>
    </location>
</feature>
<evidence type="ECO:0000256" key="1">
    <source>
        <dbReference type="SAM" id="MobiDB-lite"/>
    </source>
</evidence>
<evidence type="ECO:0000313" key="3">
    <source>
        <dbReference type="EMBL" id="KAJ8497059.1"/>
    </source>
</evidence>